<protein>
    <submittedName>
        <fullName evidence="10">EamA family transporter RarD</fullName>
    </submittedName>
</protein>
<evidence type="ECO:0000256" key="3">
    <source>
        <dbReference type="ARBA" id="ARBA00022448"/>
    </source>
</evidence>
<evidence type="ECO:0000313" key="11">
    <source>
        <dbReference type="Proteomes" id="UP001477870"/>
    </source>
</evidence>
<evidence type="ECO:0000259" key="9">
    <source>
        <dbReference type="Pfam" id="PF00892"/>
    </source>
</evidence>
<keyword evidence="7 8" id="KW-0472">Membrane</keyword>
<reference evidence="10 11" key="1">
    <citation type="submission" date="2024-03" db="EMBL/GenBank/DDBJ databases">
        <title>Community enrichment and isolation of bacterial strains for fucoidan degradation.</title>
        <authorList>
            <person name="Sichert A."/>
        </authorList>
    </citation>
    <scope>NUCLEOTIDE SEQUENCE [LARGE SCALE GENOMIC DNA]</scope>
    <source>
        <strain evidence="10 11">AS62</strain>
    </source>
</reference>
<dbReference type="InterPro" id="IPR037185">
    <property type="entry name" value="EmrE-like"/>
</dbReference>
<comment type="subcellular location">
    <subcellularLocation>
        <location evidence="1">Cell membrane</location>
        <topology evidence="1">Multi-pass membrane protein</topology>
    </subcellularLocation>
</comment>
<evidence type="ECO:0000256" key="6">
    <source>
        <dbReference type="ARBA" id="ARBA00022989"/>
    </source>
</evidence>
<keyword evidence="6 8" id="KW-1133">Transmembrane helix</keyword>
<feature type="domain" description="EamA" evidence="9">
    <location>
        <begin position="19"/>
        <end position="154"/>
    </location>
</feature>
<keyword evidence="4" id="KW-1003">Cell membrane</keyword>
<feature type="transmembrane region" description="Helical" evidence="8">
    <location>
        <begin position="223"/>
        <end position="242"/>
    </location>
</feature>
<evidence type="ECO:0000256" key="5">
    <source>
        <dbReference type="ARBA" id="ARBA00022692"/>
    </source>
</evidence>
<dbReference type="Proteomes" id="UP001477870">
    <property type="component" value="Unassembled WGS sequence"/>
</dbReference>
<evidence type="ECO:0000256" key="7">
    <source>
        <dbReference type="ARBA" id="ARBA00023136"/>
    </source>
</evidence>
<keyword evidence="11" id="KW-1185">Reference proteome</keyword>
<evidence type="ECO:0000313" key="10">
    <source>
        <dbReference type="EMBL" id="MEM5500511.1"/>
    </source>
</evidence>
<keyword evidence="3" id="KW-0813">Transport</keyword>
<feature type="transmembrane region" description="Helical" evidence="8">
    <location>
        <begin position="114"/>
        <end position="131"/>
    </location>
</feature>
<evidence type="ECO:0000256" key="1">
    <source>
        <dbReference type="ARBA" id="ARBA00004651"/>
    </source>
</evidence>
<evidence type="ECO:0000256" key="8">
    <source>
        <dbReference type="SAM" id="Phobius"/>
    </source>
</evidence>
<sequence length="302" mass="32837">MRPTFPHETNKQPREPLAGFAFSISAYVLWGFLPLYMKMVGHMPAVEVVAHRVLWSIPVAGIIVLWLKRTDDLVAALKSPRTLIMACITAALISINWGIYVWAIAEGRAIEGALGYYINPLINVLLGVVLLGERFTRLQMAAVACAVIAVGILTFGAGGLPWVSLALACSFGIYGYLRKTLPIGPTQGFLLEVIILAIPAMIVIAWITASGEGHFDQTGFGDMGLLIFAGPVTAIPLILYAFGAKQLRYTTMGILQYIAPTMIFLTAVFVFGEPFSSIQAIAFGFIWMGLALYTWSLFKASK</sequence>
<gene>
    <name evidence="10" type="primary">rarD</name>
    <name evidence="10" type="ORF">WNY59_02805</name>
</gene>
<organism evidence="10 11">
    <name type="scientific">Ahrensia kielensis</name>
    <dbReference type="NCBI Taxonomy" id="76980"/>
    <lineage>
        <taxon>Bacteria</taxon>
        <taxon>Pseudomonadati</taxon>
        <taxon>Pseudomonadota</taxon>
        <taxon>Alphaproteobacteria</taxon>
        <taxon>Hyphomicrobiales</taxon>
        <taxon>Ahrensiaceae</taxon>
        <taxon>Ahrensia</taxon>
    </lineage>
</organism>
<feature type="transmembrane region" description="Helical" evidence="8">
    <location>
        <begin position="49"/>
        <end position="67"/>
    </location>
</feature>
<dbReference type="Pfam" id="PF00892">
    <property type="entry name" value="EamA"/>
    <property type="match status" value="1"/>
</dbReference>
<feature type="transmembrane region" description="Helical" evidence="8">
    <location>
        <begin position="17"/>
        <end position="37"/>
    </location>
</feature>
<dbReference type="PANTHER" id="PTHR22911:SF137">
    <property type="entry name" value="SOLUTE CARRIER FAMILY 35 MEMBER G2-RELATED"/>
    <property type="match status" value="1"/>
</dbReference>
<dbReference type="EMBL" id="JBBMQO010000002">
    <property type="protein sequence ID" value="MEM5500511.1"/>
    <property type="molecule type" value="Genomic_DNA"/>
</dbReference>
<dbReference type="InterPro" id="IPR004626">
    <property type="entry name" value="RarD"/>
</dbReference>
<evidence type="ECO:0000256" key="2">
    <source>
        <dbReference type="ARBA" id="ARBA00007362"/>
    </source>
</evidence>
<feature type="transmembrane region" description="Helical" evidence="8">
    <location>
        <begin position="189"/>
        <end position="211"/>
    </location>
</feature>
<proteinExistence type="inferred from homology"/>
<feature type="transmembrane region" description="Helical" evidence="8">
    <location>
        <begin position="254"/>
        <end position="272"/>
    </location>
</feature>
<comment type="caution">
    <text evidence="10">The sequence shown here is derived from an EMBL/GenBank/DDBJ whole genome shotgun (WGS) entry which is preliminary data.</text>
</comment>
<name>A0ABU9T464_9HYPH</name>
<dbReference type="InterPro" id="IPR000620">
    <property type="entry name" value="EamA_dom"/>
</dbReference>
<feature type="transmembrane region" description="Helical" evidence="8">
    <location>
        <begin position="278"/>
        <end position="298"/>
    </location>
</feature>
<keyword evidence="5 8" id="KW-0812">Transmembrane</keyword>
<dbReference type="RefSeq" id="WP_342846761.1">
    <property type="nucleotide sequence ID" value="NZ_JBBMQO010000002.1"/>
</dbReference>
<feature type="transmembrane region" description="Helical" evidence="8">
    <location>
        <begin position="83"/>
        <end position="102"/>
    </location>
</feature>
<evidence type="ECO:0000256" key="4">
    <source>
        <dbReference type="ARBA" id="ARBA00022475"/>
    </source>
</evidence>
<comment type="similarity">
    <text evidence="2">Belongs to the EamA transporter family.</text>
</comment>
<dbReference type="PANTHER" id="PTHR22911">
    <property type="entry name" value="ACYL-MALONYL CONDENSING ENZYME-RELATED"/>
    <property type="match status" value="1"/>
</dbReference>
<dbReference type="SUPFAM" id="SSF103481">
    <property type="entry name" value="Multidrug resistance efflux transporter EmrE"/>
    <property type="match status" value="2"/>
</dbReference>
<dbReference type="NCBIfam" id="TIGR00688">
    <property type="entry name" value="rarD"/>
    <property type="match status" value="1"/>
</dbReference>
<accession>A0ABU9T464</accession>